<keyword evidence="2" id="KW-1185">Reference proteome</keyword>
<dbReference type="Proteomes" id="UP000091967">
    <property type="component" value="Unassembled WGS sequence"/>
</dbReference>
<organism evidence="1 2">
    <name type="scientific">Fusarium poae</name>
    <dbReference type="NCBI Taxonomy" id="36050"/>
    <lineage>
        <taxon>Eukaryota</taxon>
        <taxon>Fungi</taxon>
        <taxon>Dikarya</taxon>
        <taxon>Ascomycota</taxon>
        <taxon>Pezizomycotina</taxon>
        <taxon>Sordariomycetes</taxon>
        <taxon>Hypocreomycetidae</taxon>
        <taxon>Hypocreales</taxon>
        <taxon>Nectriaceae</taxon>
        <taxon>Fusarium</taxon>
    </lineage>
</organism>
<evidence type="ECO:0000313" key="2">
    <source>
        <dbReference type="Proteomes" id="UP000091967"/>
    </source>
</evidence>
<proteinExistence type="predicted"/>
<reference evidence="1 2" key="1">
    <citation type="submission" date="2016-06" db="EMBL/GenBank/DDBJ databases">
        <title>Living apart together: crosstalk between the core and supernumerary genomes in a fungal plant pathogen.</title>
        <authorList>
            <person name="Vanheule A."/>
            <person name="Audenaert K."/>
            <person name="Warris S."/>
            <person name="Van De Geest H."/>
            <person name="Schijlen E."/>
            <person name="Hofte M."/>
            <person name="De Saeger S."/>
            <person name="Haesaert G."/>
            <person name="Waalwijk C."/>
            <person name="Van Der Lee T."/>
        </authorList>
    </citation>
    <scope>NUCLEOTIDE SEQUENCE [LARGE SCALE GENOMIC DNA]</scope>
    <source>
        <strain evidence="1 2">2516</strain>
    </source>
</reference>
<gene>
    <name evidence="1" type="ORF">FPOA_11662</name>
</gene>
<name>A0A1B8AHA2_FUSPO</name>
<dbReference type="AlphaFoldDB" id="A0A1B8AHA2"/>
<accession>A0A1B8AHA2</accession>
<comment type="caution">
    <text evidence="1">The sequence shown here is derived from an EMBL/GenBank/DDBJ whole genome shotgun (WGS) entry which is preliminary data.</text>
</comment>
<sequence>MAAQALLALPSVDNNLISTFASECMNDCVHPRFDFDWNGVAVVTPDNHGKIDSPDFRSIEHLRLHTLARRALDEATLCVYDNRRCTHQTTKPAQHWYHRLSISEECIGAPCRPAVRWELQERKSLFGLPGTPTVVVCLTASLLYYDIWDLCSLIELFDDELARPYQARLDSNTCASPPGMRIHVIDEPHLGTTTEPPTETFAPDVSPDGDNIGQLNGQLALTITSFPVLPLRLSSVSTKAYVEYELLNETEFELGGDGEDSDSSYQDK</sequence>
<dbReference type="EMBL" id="LYXU01000004">
    <property type="protein sequence ID" value="OBS19937.1"/>
    <property type="molecule type" value="Genomic_DNA"/>
</dbReference>
<protein>
    <submittedName>
        <fullName evidence="1">Uncharacterized protein</fullName>
    </submittedName>
</protein>
<evidence type="ECO:0000313" key="1">
    <source>
        <dbReference type="EMBL" id="OBS19937.1"/>
    </source>
</evidence>